<evidence type="ECO:0000313" key="1">
    <source>
        <dbReference type="EMBL" id="SMF95142.1"/>
    </source>
</evidence>
<accession>A0A1Y6D3M9</accession>
<dbReference type="Pfam" id="PF10055">
    <property type="entry name" value="DUF2292"/>
    <property type="match status" value="1"/>
</dbReference>
<gene>
    <name evidence="1" type="ORF">SAMN02949497_2488</name>
</gene>
<dbReference type="InterPro" id="IPR018743">
    <property type="entry name" value="DUF2292"/>
</dbReference>
<dbReference type="RefSeq" id="WP_085213116.1">
    <property type="nucleotide sequence ID" value="NZ_FXAM01000001.1"/>
</dbReference>
<organism evidence="1 2">
    <name type="scientific">Methylomagnum ishizawai</name>
    <dbReference type="NCBI Taxonomy" id="1760988"/>
    <lineage>
        <taxon>Bacteria</taxon>
        <taxon>Pseudomonadati</taxon>
        <taxon>Pseudomonadota</taxon>
        <taxon>Gammaproteobacteria</taxon>
        <taxon>Methylococcales</taxon>
        <taxon>Methylococcaceae</taxon>
        <taxon>Methylomagnum</taxon>
    </lineage>
</organism>
<keyword evidence="2" id="KW-1185">Reference proteome</keyword>
<dbReference type="Proteomes" id="UP000192923">
    <property type="component" value="Unassembled WGS sequence"/>
</dbReference>
<evidence type="ECO:0000313" key="2">
    <source>
        <dbReference type="Proteomes" id="UP000192923"/>
    </source>
</evidence>
<dbReference type="OrthoDB" id="6905012at2"/>
<protein>
    <submittedName>
        <fullName evidence="1">Uncharacterized small protein</fullName>
    </submittedName>
</protein>
<name>A0A1Y6D3M9_9GAMM</name>
<dbReference type="AlphaFoldDB" id="A0A1Y6D3M9"/>
<sequence>MASKPPSHPYRPTQDTLFDHLQHALRGIDSGTLEVVVHEGRVVQIERRQRLYPGRDAVSGLGPKIAPSPT</sequence>
<dbReference type="EMBL" id="FXAM01000001">
    <property type="protein sequence ID" value="SMF95142.1"/>
    <property type="molecule type" value="Genomic_DNA"/>
</dbReference>
<reference evidence="1 2" key="1">
    <citation type="submission" date="2016-12" db="EMBL/GenBank/DDBJ databases">
        <authorList>
            <person name="Song W.-J."/>
            <person name="Kurnit D.M."/>
        </authorList>
    </citation>
    <scope>NUCLEOTIDE SEQUENCE [LARGE SCALE GENOMIC DNA]</scope>
    <source>
        <strain evidence="1 2">175</strain>
    </source>
</reference>
<proteinExistence type="predicted"/>